<sequence>MSMLTRSSFPLWLLACLATAVLPWHMQQEGVGLAGLFALGQPDPEAASALWQALAHGRFWFWPVVAALLLALPGALPLGSHARRARFLTWGGGLGLTAIVLQGLAVGIQGWSWEWMTALFGELEDRQFGMGLGGSLAALGFLLLLTDGLALRGWFKGDRFVSGSVGVLAASITVFTAWPVGTVLAQILTPREDLGILAAMGARLLDSKIWGLSCVAAPVGCGVFWNTLMLAFSTATLTTLLGLCFALIVTRSGFRAKRALRLLTVLPIITPPFVIGLGLILIFGRSGVINQMFDAVFGIELGRWIYGYGGVLLAQVFSFTPIAFLVLIGVVEGISPAMEEASQTLRASRMRTFTAVTLPLMLPGLANAWLVSFVESLADFGNPIVLGGSFGVLSTEIFFAVVGAQQDFGRAAALAAIMLVVALLAFTLQRVVVGSRSYVSMTGKGDTGLPTPLPRPVRNLAYAVALPWAVLTIVVYAMALAGGFVRVWGRDWTPTLSHFARAFALERGPGGDLIFSGGAWHSLFTTIQLAAIAAPITAALGLLAAWVLSRQRFRGRTALEFALMLTFAVPGTVIGVAYILTFNLPPLEITGTAVILVACFVFRNLPVGVRSGIAAMSQLDKSLDEAAITLRASTFRALRTVVLPLLKPAIVTALVYSFVRAMTTVSAVIFLVSAEYEMATVFIINRVINGDYGLAIAYCAALIVLMMAAIGLINLLVGRRRLGRRSAALAAAPAAPATTPAGGRA</sequence>
<feature type="transmembrane region" description="Helical" evidence="7">
    <location>
        <begin position="163"/>
        <end position="188"/>
    </location>
</feature>
<dbReference type="OrthoDB" id="7056428at2"/>
<feature type="transmembrane region" description="Helical" evidence="7">
    <location>
        <begin position="411"/>
        <end position="432"/>
    </location>
</feature>
<keyword evidence="6 7" id="KW-0472">Membrane</keyword>
<dbReference type="Gene3D" id="1.10.3720.10">
    <property type="entry name" value="MetI-like"/>
    <property type="match status" value="2"/>
</dbReference>
<proteinExistence type="inferred from homology"/>
<feature type="transmembrane region" description="Helical" evidence="7">
    <location>
        <begin position="304"/>
        <end position="331"/>
    </location>
</feature>
<dbReference type="PANTHER" id="PTHR30183:SF7">
    <property type="entry name" value="FERRIC TRANSPORT SYSTEM PERMEASE PROTEIN FBPB 1-RELATED"/>
    <property type="match status" value="1"/>
</dbReference>
<feature type="transmembrane region" description="Helical" evidence="7">
    <location>
        <begin position="561"/>
        <end position="581"/>
    </location>
</feature>
<feature type="transmembrane region" description="Helical" evidence="7">
    <location>
        <begin position="87"/>
        <end position="108"/>
    </location>
</feature>
<dbReference type="PANTHER" id="PTHR30183">
    <property type="entry name" value="MOLYBDENUM TRANSPORT SYSTEM PERMEASE PROTEIN MODB"/>
    <property type="match status" value="1"/>
</dbReference>
<dbReference type="InterPro" id="IPR035906">
    <property type="entry name" value="MetI-like_sf"/>
</dbReference>
<feature type="transmembrane region" description="Helical" evidence="7">
    <location>
        <begin position="587"/>
        <end position="606"/>
    </location>
</feature>
<feature type="domain" description="ABC transmembrane type-1" evidence="8">
    <location>
        <begin position="523"/>
        <end position="717"/>
    </location>
</feature>
<feature type="transmembrane region" description="Helical" evidence="7">
    <location>
        <begin position="384"/>
        <end position="404"/>
    </location>
</feature>
<dbReference type="CDD" id="cd06261">
    <property type="entry name" value="TM_PBP2"/>
    <property type="match status" value="2"/>
</dbReference>
<evidence type="ECO:0000256" key="5">
    <source>
        <dbReference type="ARBA" id="ARBA00022989"/>
    </source>
</evidence>
<keyword evidence="5 7" id="KW-1133">Transmembrane helix</keyword>
<dbReference type="AlphaFoldDB" id="A0A5B2TD92"/>
<evidence type="ECO:0000256" key="4">
    <source>
        <dbReference type="ARBA" id="ARBA00022692"/>
    </source>
</evidence>
<feature type="transmembrane region" description="Helical" evidence="7">
    <location>
        <begin position="128"/>
        <end position="151"/>
    </location>
</feature>
<feature type="domain" description="ABC transmembrane type-1" evidence="8">
    <location>
        <begin position="224"/>
        <end position="429"/>
    </location>
</feature>
<keyword evidence="4 7" id="KW-0812">Transmembrane</keyword>
<comment type="caution">
    <text evidence="9">The sequence shown here is derived from an EMBL/GenBank/DDBJ whole genome shotgun (WGS) entry which is preliminary data.</text>
</comment>
<reference evidence="9 10" key="1">
    <citation type="journal article" date="2015" name="Int. J. Syst. Evol. Microbiol.">
        <title>Roseomonas oryzae sp. nov., isolated from paddy rhizosphere soil.</title>
        <authorList>
            <person name="Ramaprasad E.V."/>
            <person name="Sasikala Ch."/>
            <person name="Ramana Ch.V."/>
        </authorList>
    </citation>
    <scope>NUCLEOTIDE SEQUENCE [LARGE SCALE GENOMIC DNA]</scope>
    <source>
        <strain evidence="9 10">KCTC 42542</strain>
    </source>
</reference>
<evidence type="ECO:0000259" key="8">
    <source>
        <dbReference type="PROSITE" id="PS50928"/>
    </source>
</evidence>
<evidence type="ECO:0000256" key="2">
    <source>
        <dbReference type="ARBA" id="ARBA00022448"/>
    </source>
</evidence>
<dbReference type="Pfam" id="PF00528">
    <property type="entry name" value="BPD_transp_1"/>
    <property type="match status" value="2"/>
</dbReference>
<evidence type="ECO:0000256" key="3">
    <source>
        <dbReference type="ARBA" id="ARBA00022475"/>
    </source>
</evidence>
<dbReference type="GO" id="GO:0055085">
    <property type="term" value="P:transmembrane transport"/>
    <property type="evidence" value="ECO:0007669"/>
    <property type="project" value="InterPro"/>
</dbReference>
<dbReference type="GO" id="GO:0005886">
    <property type="term" value="C:plasma membrane"/>
    <property type="evidence" value="ECO:0007669"/>
    <property type="project" value="UniProtKB-SubCell"/>
</dbReference>
<dbReference type="PROSITE" id="PS50928">
    <property type="entry name" value="ABC_TM1"/>
    <property type="match status" value="2"/>
</dbReference>
<feature type="transmembrane region" description="Helical" evidence="7">
    <location>
        <begin position="228"/>
        <end position="250"/>
    </location>
</feature>
<evidence type="ECO:0000256" key="1">
    <source>
        <dbReference type="ARBA" id="ARBA00004651"/>
    </source>
</evidence>
<feature type="transmembrane region" description="Helical" evidence="7">
    <location>
        <begin position="262"/>
        <end position="284"/>
    </location>
</feature>
<keyword evidence="3" id="KW-1003">Cell membrane</keyword>
<evidence type="ECO:0000256" key="7">
    <source>
        <dbReference type="RuleBase" id="RU363032"/>
    </source>
</evidence>
<comment type="similarity">
    <text evidence="7">Belongs to the binding-protein-dependent transport system permease family.</text>
</comment>
<feature type="transmembrane region" description="Helical" evidence="7">
    <location>
        <begin position="692"/>
        <end position="717"/>
    </location>
</feature>
<feature type="transmembrane region" description="Helical" evidence="7">
    <location>
        <begin position="59"/>
        <end position="80"/>
    </location>
</feature>
<feature type="transmembrane region" description="Helical" evidence="7">
    <location>
        <begin position="352"/>
        <end position="372"/>
    </location>
</feature>
<comment type="subcellular location">
    <subcellularLocation>
        <location evidence="1 7">Cell membrane</location>
        <topology evidence="1 7">Multi-pass membrane protein</topology>
    </subcellularLocation>
</comment>
<dbReference type="EMBL" id="VUKA01000012">
    <property type="protein sequence ID" value="KAA2212053.1"/>
    <property type="molecule type" value="Genomic_DNA"/>
</dbReference>
<organism evidence="9 10">
    <name type="scientific">Teichococcus oryzae</name>
    <dbReference type="NCBI Taxonomy" id="1608942"/>
    <lineage>
        <taxon>Bacteria</taxon>
        <taxon>Pseudomonadati</taxon>
        <taxon>Pseudomonadota</taxon>
        <taxon>Alphaproteobacteria</taxon>
        <taxon>Acetobacterales</taxon>
        <taxon>Roseomonadaceae</taxon>
        <taxon>Roseomonas</taxon>
    </lineage>
</organism>
<dbReference type="SUPFAM" id="SSF161098">
    <property type="entry name" value="MetI-like"/>
    <property type="match status" value="2"/>
</dbReference>
<gene>
    <name evidence="9" type="ORF">F0Q34_17215</name>
</gene>
<feature type="transmembrane region" description="Helical" evidence="7">
    <location>
        <begin position="527"/>
        <end position="549"/>
    </location>
</feature>
<keyword evidence="10" id="KW-1185">Reference proteome</keyword>
<evidence type="ECO:0000313" key="9">
    <source>
        <dbReference type="EMBL" id="KAA2212053.1"/>
    </source>
</evidence>
<dbReference type="InterPro" id="IPR000515">
    <property type="entry name" value="MetI-like"/>
</dbReference>
<protein>
    <submittedName>
        <fullName evidence="9">Iron ABC transporter permease</fullName>
    </submittedName>
</protein>
<accession>A0A5B2TD92</accession>
<keyword evidence="2 7" id="KW-0813">Transport</keyword>
<name>A0A5B2TD92_9PROT</name>
<feature type="transmembrane region" description="Helical" evidence="7">
    <location>
        <begin position="460"/>
        <end position="487"/>
    </location>
</feature>
<evidence type="ECO:0000256" key="6">
    <source>
        <dbReference type="ARBA" id="ARBA00023136"/>
    </source>
</evidence>
<dbReference type="Proteomes" id="UP000322110">
    <property type="component" value="Unassembled WGS sequence"/>
</dbReference>
<evidence type="ECO:0000313" key="10">
    <source>
        <dbReference type="Proteomes" id="UP000322110"/>
    </source>
</evidence>